<dbReference type="PANTHER" id="PTHR42282:SF1">
    <property type="entry name" value="PANTOATE KINASE"/>
    <property type="match status" value="1"/>
</dbReference>
<dbReference type="InterPro" id="IPR012043">
    <property type="entry name" value="PoK"/>
</dbReference>
<dbReference type="AlphaFoldDB" id="A0A328PGR8"/>
<comment type="caution">
    <text evidence="3">The sequence shown here is derived from an EMBL/GenBank/DDBJ whole genome shotgun (WGS) entry which is preliminary data.</text>
</comment>
<evidence type="ECO:0000313" key="3">
    <source>
        <dbReference type="EMBL" id="RAO78836.1"/>
    </source>
</evidence>
<dbReference type="PANTHER" id="PTHR42282">
    <property type="entry name" value="PANTOATE KINASE-RELATED"/>
    <property type="match status" value="1"/>
</dbReference>
<dbReference type="GO" id="GO:0015937">
    <property type="term" value="P:coenzyme A biosynthetic process"/>
    <property type="evidence" value="ECO:0007669"/>
    <property type="project" value="UniProtKB-UniRule"/>
</dbReference>
<dbReference type="PIRSF" id="PIRSF016896">
    <property type="entry name" value="GHMP_arc_MJ0969"/>
    <property type="match status" value="1"/>
</dbReference>
<name>A0A328PGR8_9EURY</name>
<evidence type="ECO:0000259" key="2">
    <source>
        <dbReference type="Pfam" id="PF00288"/>
    </source>
</evidence>
<dbReference type="RefSeq" id="WP_112094201.1">
    <property type="nucleotide sequence ID" value="NZ_QLOE01000007.1"/>
</dbReference>
<dbReference type="InterPro" id="IPR014721">
    <property type="entry name" value="Ribsml_uS5_D2-typ_fold_subgr"/>
</dbReference>
<keyword evidence="1" id="KW-0173">Coenzyme A biosynthesis</keyword>
<organism evidence="3 4">
    <name type="scientific">Methanothermobacter tenebrarum</name>
    <dbReference type="NCBI Taxonomy" id="680118"/>
    <lineage>
        <taxon>Archaea</taxon>
        <taxon>Methanobacteriati</taxon>
        <taxon>Methanobacteriota</taxon>
        <taxon>Methanomada group</taxon>
        <taxon>Methanobacteria</taxon>
        <taxon>Methanobacteriales</taxon>
        <taxon>Methanobacteriaceae</taxon>
        <taxon>Methanothermobacter</taxon>
    </lineage>
</organism>
<keyword evidence="1" id="KW-0808">Transferase</keyword>
<keyword evidence="4" id="KW-1185">Reference proteome</keyword>
<evidence type="ECO:0000313" key="4">
    <source>
        <dbReference type="Proteomes" id="UP000249782"/>
    </source>
</evidence>
<comment type="catalytic activity">
    <reaction evidence="1">
        <text>(R)-pantoate + ATP = (R)-4-phosphopantoate + ADP + H(+)</text>
        <dbReference type="Rhea" id="RHEA:28246"/>
        <dbReference type="ChEBI" id="CHEBI:15378"/>
        <dbReference type="ChEBI" id="CHEBI:15980"/>
        <dbReference type="ChEBI" id="CHEBI:30616"/>
        <dbReference type="ChEBI" id="CHEBI:61294"/>
        <dbReference type="ChEBI" id="CHEBI:456216"/>
        <dbReference type="EC" id="2.7.1.169"/>
    </reaction>
</comment>
<dbReference type="EC" id="2.7.1.169" evidence="1"/>
<keyword evidence="1" id="KW-0067">ATP-binding</keyword>
<dbReference type="Pfam" id="PF00288">
    <property type="entry name" value="GHMP_kinases_N"/>
    <property type="match status" value="1"/>
</dbReference>
<feature type="domain" description="GHMP kinase N-terminal" evidence="2">
    <location>
        <begin position="64"/>
        <end position="145"/>
    </location>
</feature>
<comment type="similarity">
    <text evidence="1">Belongs to the GHMP kinase family. PoK subfamily.</text>
</comment>
<accession>A0A328PGR8</accession>
<keyword evidence="1 3" id="KW-0418">Kinase</keyword>
<dbReference type="GO" id="GO:0005524">
    <property type="term" value="F:ATP binding"/>
    <property type="evidence" value="ECO:0007669"/>
    <property type="project" value="UniProtKB-KW"/>
</dbReference>
<dbReference type="EMBL" id="QLOE01000007">
    <property type="protein sequence ID" value="RAO78836.1"/>
    <property type="molecule type" value="Genomic_DNA"/>
</dbReference>
<comment type="pathway">
    <text evidence="1">Cofactor biosynthesis; coenzyme A biosynthesis.</text>
</comment>
<reference evidence="3 4" key="1">
    <citation type="submission" date="2018-06" db="EMBL/GenBank/DDBJ databases">
        <title>Draft genome sequence of hyperthermophilic methanogen Methanothermobacter tenebrarum sp. MCM-B 1447.</title>
        <authorList>
            <person name="Pore S.D."/>
            <person name="Dagar S."/>
            <person name="Dhakephalkar P.K."/>
        </authorList>
    </citation>
    <scope>NUCLEOTIDE SEQUENCE [LARGE SCALE GENOMIC DNA]</scope>
    <source>
        <strain evidence="3 4">MCM B 1447</strain>
    </source>
</reference>
<gene>
    <name evidence="3" type="ORF">DPC56_06150</name>
</gene>
<sequence>MKVEVFVPAHITGFFQIIEDSNPLKMGSRGAGVVINKGVRTKVKFSRSDKQRVIVDGVNDFITWKVLEILNESFELPSLKVYHELEVPIGCGFGVSGACALGTSLGISRLLELPLTVNGAASIAHRAEVELGTGLGDVIAELNGGICLRLREGAPGHGITDRIIHDPLYVVCKVFGELDTATVIKDPKSRDMINFIGSGMLKRLVSNPTPENFMGLSYEFAEKTKLLTRNVKEHFEIIEEEVIGASMAMLGDTIFALSKEPDTSLDNPIIAKIDSKGARFIQ</sequence>
<dbReference type="UniPathway" id="UPA00241"/>
<dbReference type="HAMAP" id="MF_02223">
    <property type="entry name" value="Pantoate_kinase"/>
    <property type="match status" value="1"/>
</dbReference>
<keyword evidence="1" id="KW-0547">Nucleotide-binding</keyword>
<dbReference type="GO" id="GO:0016301">
    <property type="term" value="F:kinase activity"/>
    <property type="evidence" value="ECO:0007669"/>
    <property type="project" value="UniProtKB-UniRule"/>
</dbReference>
<proteinExistence type="inferred from homology"/>
<dbReference type="Proteomes" id="UP000249782">
    <property type="component" value="Unassembled WGS sequence"/>
</dbReference>
<dbReference type="Gene3D" id="3.30.230.10">
    <property type="match status" value="1"/>
</dbReference>
<dbReference type="InterPro" id="IPR020568">
    <property type="entry name" value="Ribosomal_Su5_D2-typ_SF"/>
</dbReference>
<comment type="function">
    <text evidence="1">Phosphorylates (R)-pantoate to form (R)-4-phosphopantoate in the CoA biosynthesis pathway.</text>
</comment>
<dbReference type="InterPro" id="IPR006204">
    <property type="entry name" value="GHMP_kinase_N_dom"/>
</dbReference>
<dbReference type="SUPFAM" id="SSF54211">
    <property type="entry name" value="Ribosomal protein S5 domain 2-like"/>
    <property type="match status" value="1"/>
</dbReference>
<dbReference type="OrthoDB" id="85822at2157"/>
<evidence type="ECO:0000256" key="1">
    <source>
        <dbReference type="HAMAP-Rule" id="MF_02223"/>
    </source>
</evidence>
<protein>
    <recommendedName>
        <fullName evidence="1">Pantoate kinase</fullName>
        <shortName evidence="1">PoK</shortName>
        <ecNumber evidence="1">2.7.1.169</ecNumber>
    </recommendedName>
</protein>